<dbReference type="EMBL" id="JAFCJH010000026">
    <property type="protein sequence ID" value="MBR0798363.1"/>
    <property type="molecule type" value="Genomic_DNA"/>
</dbReference>
<evidence type="ECO:0000256" key="1">
    <source>
        <dbReference type="ARBA" id="ARBA00022801"/>
    </source>
</evidence>
<proteinExistence type="predicted"/>
<dbReference type="PANTHER" id="PTHR43540">
    <property type="entry name" value="PEROXYUREIDOACRYLATE/UREIDOACRYLATE AMIDOHYDROLASE-RELATED"/>
    <property type="match status" value="1"/>
</dbReference>
<dbReference type="Gene3D" id="3.40.50.850">
    <property type="entry name" value="Isochorismatase-like"/>
    <property type="match status" value="1"/>
</dbReference>
<dbReference type="InterPro" id="IPR050272">
    <property type="entry name" value="Isochorismatase-like_hydrls"/>
</dbReference>
<gene>
    <name evidence="3" type="ORF">JQ615_23535</name>
</gene>
<dbReference type="SUPFAM" id="SSF52499">
    <property type="entry name" value="Isochorismatase-like hydrolases"/>
    <property type="match status" value="1"/>
</dbReference>
<protein>
    <submittedName>
        <fullName evidence="3">Isochorismatase family protein</fullName>
    </submittedName>
</protein>
<evidence type="ECO:0000259" key="2">
    <source>
        <dbReference type="Pfam" id="PF00857"/>
    </source>
</evidence>
<dbReference type="InterPro" id="IPR000868">
    <property type="entry name" value="Isochorismatase-like_dom"/>
</dbReference>
<dbReference type="Proteomes" id="UP001315278">
    <property type="component" value="Unassembled WGS sequence"/>
</dbReference>
<keyword evidence="1" id="KW-0378">Hydrolase</keyword>
<accession>A0ABS5FNI5</accession>
<feature type="domain" description="Isochorismatase-like" evidence="2">
    <location>
        <begin position="19"/>
        <end position="179"/>
    </location>
</feature>
<dbReference type="RefSeq" id="WP_212396938.1">
    <property type="nucleotide sequence ID" value="NZ_JAFCJH010000026.1"/>
</dbReference>
<comment type="caution">
    <text evidence="3">The sequence shown here is derived from an EMBL/GenBank/DDBJ whole genome shotgun (WGS) entry which is preliminary data.</text>
</comment>
<dbReference type="InterPro" id="IPR036380">
    <property type="entry name" value="Isochorismatase-like_sf"/>
</dbReference>
<dbReference type="Pfam" id="PF00857">
    <property type="entry name" value="Isochorismatase"/>
    <property type="match status" value="1"/>
</dbReference>
<sequence length="197" mass="21770">MSTVIDLKAYVGSSSERFLVIVDLQEDNWQRLARDDAGGLDRALDNCRAAIRHARENRIPIAFTRTRDQLGPVAGRPQSPWLSGFEPKREDMVFERRQPSCYGNSLFNDVVSRVEGFAICGLAAEEVCLATAIDAAHHGHRVTFLSDASASRQRPHADADAVHSAATSAIELFGDVTTTRHWLVATSPRPVRGRRYG</sequence>
<keyword evidence="4" id="KW-1185">Reference proteome</keyword>
<evidence type="ECO:0000313" key="4">
    <source>
        <dbReference type="Proteomes" id="UP001315278"/>
    </source>
</evidence>
<evidence type="ECO:0000313" key="3">
    <source>
        <dbReference type="EMBL" id="MBR0798363.1"/>
    </source>
</evidence>
<organism evidence="3 4">
    <name type="scientific">Bradyrhizobium jicamae</name>
    <dbReference type="NCBI Taxonomy" id="280332"/>
    <lineage>
        <taxon>Bacteria</taxon>
        <taxon>Pseudomonadati</taxon>
        <taxon>Pseudomonadota</taxon>
        <taxon>Alphaproteobacteria</taxon>
        <taxon>Hyphomicrobiales</taxon>
        <taxon>Nitrobacteraceae</taxon>
        <taxon>Bradyrhizobium</taxon>
    </lineage>
</organism>
<name>A0ABS5FNI5_9BRAD</name>
<reference evidence="4" key="1">
    <citation type="journal article" date="2021" name="ISME J.">
        <title>Evolutionary origin and ecological implication of a unique nif island in free-living Bradyrhizobium lineages.</title>
        <authorList>
            <person name="Tao J."/>
        </authorList>
    </citation>
    <scope>NUCLEOTIDE SEQUENCE [LARGE SCALE GENOMIC DNA]</scope>
    <source>
        <strain evidence="4">SZCCT0434</strain>
    </source>
</reference>